<sequence length="173" mass="19541">MTAERDWPEGRRLQIDATRFRLDDGVAWVYRVEDVKTRHCVAASAAPALSQERAAATLLEGHQRLTVLGLAGPRLIQSDAGSDFTSGHFQHVCQNIGRWVRCRVAQVGGMGSLERLNRTFKHEFIFRHEVNTLADLQALLPAFQRWYNEQRLHSHLAYRTPAAVLAQEVAILS</sequence>
<accession>W6M5M7</accession>
<dbReference type="OrthoDB" id="9813126at2"/>
<evidence type="ECO:0000313" key="3">
    <source>
        <dbReference type="Proteomes" id="UP000035760"/>
    </source>
</evidence>
<reference evidence="2" key="1">
    <citation type="submission" date="2013-07" db="EMBL/GenBank/DDBJ databases">
        <authorList>
            <person name="McIlroy S."/>
        </authorList>
    </citation>
    <scope>NUCLEOTIDE SEQUENCE [LARGE SCALE GENOMIC DNA]</scope>
    <source>
        <strain evidence="2">Run_A_D11</strain>
    </source>
</reference>
<dbReference type="EMBL" id="CBTJ020000052">
    <property type="protein sequence ID" value="CDI03181.1"/>
    <property type="molecule type" value="Genomic_DNA"/>
</dbReference>
<proteinExistence type="predicted"/>
<dbReference type="RefSeq" id="WP_053085317.1">
    <property type="nucleotide sequence ID" value="NZ_CBTJ020000052.1"/>
</dbReference>
<feature type="domain" description="Integrase catalytic" evidence="1">
    <location>
        <begin position="4"/>
        <end position="169"/>
    </location>
</feature>
<comment type="caution">
    <text evidence="2">The sequence shown here is derived from an EMBL/GenBank/DDBJ whole genome shotgun (WGS) entry which is preliminary data.</text>
</comment>
<dbReference type="Proteomes" id="UP000035760">
    <property type="component" value="Unassembled WGS sequence"/>
</dbReference>
<dbReference type="GO" id="GO:0015074">
    <property type="term" value="P:DNA integration"/>
    <property type="evidence" value="ECO:0007669"/>
    <property type="project" value="InterPro"/>
</dbReference>
<dbReference type="Pfam" id="PF13683">
    <property type="entry name" value="rve_3"/>
    <property type="match status" value="1"/>
</dbReference>
<dbReference type="SUPFAM" id="SSF53098">
    <property type="entry name" value="Ribonuclease H-like"/>
    <property type="match status" value="1"/>
</dbReference>
<gene>
    <name evidence="2" type="ORF">BN873_440002</name>
</gene>
<dbReference type="GO" id="GO:0003676">
    <property type="term" value="F:nucleic acid binding"/>
    <property type="evidence" value="ECO:0007669"/>
    <property type="project" value="InterPro"/>
</dbReference>
<evidence type="ECO:0000259" key="1">
    <source>
        <dbReference type="PROSITE" id="PS50994"/>
    </source>
</evidence>
<dbReference type="InterPro" id="IPR001584">
    <property type="entry name" value="Integrase_cat-core"/>
</dbReference>
<evidence type="ECO:0000313" key="2">
    <source>
        <dbReference type="EMBL" id="CDI03181.1"/>
    </source>
</evidence>
<name>W6M5M7_9GAMM</name>
<dbReference type="InterPro" id="IPR036397">
    <property type="entry name" value="RNaseH_sf"/>
</dbReference>
<reference evidence="2" key="2">
    <citation type="submission" date="2014-03" db="EMBL/GenBank/DDBJ databases">
        <title>Candidatus Competibacter-lineage genomes retrieved from metagenomes reveal functional metabolic diversity.</title>
        <authorList>
            <person name="McIlroy S.J."/>
            <person name="Albertsen M."/>
            <person name="Andresen E.K."/>
            <person name="Saunders A.M."/>
            <person name="Kristiansen R."/>
            <person name="Stokholm-Bjerregaard M."/>
            <person name="Nielsen K.L."/>
            <person name="Nielsen P.H."/>
        </authorList>
    </citation>
    <scope>NUCLEOTIDE SEQUENCE</scope>
    <source>
        <strain evidence="2">Run_A_D11</strain>
    </source>
</reference>
<dbReference type="Gene3D" id="3.30.420.10">
    <property type="entry name" value="Ribonuclease H-like superfamily/Ribonuclease H"/>
    <property type="match status" value="1"/>
</dbReference>
<dbReference type="AlphaFoldDB" id="W6M5M7"/>
<dbReference type="InterPro" id="IPR012337">
    <property type="entry name" value="RNaseH-like_sf"/>
</dbReference>
<dbReference type="PROSITE" id="PS50994">
    <property type="entry name" value="INTEGRASE"/>
    <property type="match status" value="1"/>
</dbReference>
<dbReference type="STRING" id="1400863.BN873_440002"/>
<protein>
    <submittedName>
        <fullName evidence="2">Integrase catalytic region</fullName>
    </submittedName>
</protein>
<organism evidence="2 3">
    <name type="scientific">Candidatus Competibacter denitrificans Run_A_D11</name>
    <dbReference type="NCBI Taxonomy" id="1400863"/>
    <lineage>
        <taxon>Bacteria</taxon>
        <taxon>Pseudomonadati</taxon>
        <taxon>Pseudomonadota</taxon>
        <taxon>Gammaproteobacteria</taxon>
        <taxon>Candidatus Competibacteraceae</taxon>
        <taxon>Candidatus Competibacter</taxon>
    </lineage>
</organism>
<keyword evidence="3" id="KW-1185">Reference proteome</keyword>